<protein>
    <submittedName>
        <fullName evidence="3">FCP1 homology domain-containing protein</fullName>
    </submittedName>
</protein>
<feature type="region of interest" description="Disordered" evidence="1">
    <location>
        <begin position="605"/>
        <end position="664"/>
    </location>
</feature>
<feature type="compositionally biased region" description="Polar residues" evidence="1">
    <location>
        <begin position="1"/>
        <end position="21"/>
    </location>
</feature>
<proteinExistence type="predicted"/>
<feature type="region of interest" description="Disordered" evidence="1">
    <location>
        <begin position="1"/>
        <end position="61"/>
    </location>
</feature>
<feature type="compositionally biased region" description="Basic and acidic residues" evidence="1">
    <location>
        <begin position="644"/>
        <end position="664"/>
    </location>
</feature>
<accession>A0A0N5AUF6</accession>
<feature type="compositionally biased region" description="Polar residues" evidence="1">
    <location>
        <begin position="192"/>
        <end position="217"/>
    </location>
</feature>
<feature type="compositionally biased region" description="Low complexity" evidence="1">
    <location>
        <begin position="36"/>
        <end position="46"/>
    </location>
</feature>
<organism evidence="2 3">
    <name type="scientific">Syphacia muris</name>
    <dbReference type="NCBI Taxonomy" id="451379"/>
    <lineage>
        <taxon>Eukaryota</taxon>
        <taxon>Metazoa</taxon>
        <taxon>Ecdysozoa</taxon>
        <taxon>Nematoda</taxon>
        <taxon>Chromadorea</taxon>
        <taxon>Rhabditida</taxon>
        <taxon>Spirurina</taxon>
        <taxon>Oxyuridomorpha</taxon>
        <taxon>Oxyuroidea</taxon>
        <taxon>Oxyuridae</taxon>
        <taxon>Syphacia</taxon>
    </lineage>
</organism>
<feature type="region of interest" description="Disordered" evidence="1">
    <location>
        <begin position="152"/>
        <end position="217"/>
    </location>
</feature>
<keyword evidence="2" id="KW-1185">Reference proteome</keyword>
<feature type="compositionally biased region" description="Polar residues" evidence="1">
    <location>
        <begin position="625"/>
        <end position="641"/>
    </location>
</feature>
<dbReference type="STRING" id="451379.A0A0N5AUF6"/>
<reference evidence="3" key="1">
    <citation type="submission" date="2017-02" db="UniProtKB">
        <authorList>
            <consortium name="WormBaseParasite"/>
        </authorList>
    </citation>
    <scope>IDENTIFICATION</scope>
</reference>
<evidence type="ECO:0000313" key="2">
    <source>
        <dbReference type="Proteomes" id="UP000046393"/>
    </source>
</evidence>
<sequence length="1027" mass="113208">MVTSRTGKNKTANTKNSTSAVSKPGKLKSQVNAEVNSESLNSNSNEKLPEAPETSTQRKRLKCRKAACDDEFVPIEPIRKGKRIRLTERQREKFIEQNENALFFEEGFSQSSSLPLISRLPSEYLVDSQSQSNFVSCKKTDSNSDAANIDNFAVPQLPPAQKSDDLNKVEEEEGKGNKKSVRKKARTRVKRNVTNNSDETEKSIVQSTENLKPSRIQNSHQSDIWLEKSDSEDEPLSVYLKQHSTSEIASDAGVETIVAKGILNDPKVSLGIAEAEVEESKSDVSSTKILQNSQHCAFLGSKGCCESQQCEMDIANGRNECVENVTGENDKKDKFCGTDNASNLSKKVSRKTEVKSKDIRSFLSPRNECAKKVAEVDCENEKAKSFFCETVVEEDGAIESLAPLASQTKQTTLLNHSEPDKCADVKIESMSLPVTGGSEIKTVFFDKVSSNTSPVAKQKRGKKKKVRELYEAEDEAKTVKGPIEIVGLTTMNDEEDQSNLCAKESMLKNADDDVTSVKNTYTNSSKIIYDSLKSSLCAWEKFNLEIVGGAADALNMNKVAIKEKGTSNVLETGDLLGMSGKNDLKVTEKDEKVVNSIKTPEKNILNDDLSQSTGKRTPGILKKSPASTIKTNNTNIENSSQKRVHFDADSKDSSGEGRGNKSEHYTVPLYTQGKRKKHHGALFHNPEEKQTVDPPVIPFSSLEQNGKVKVEKSLLPELVDLKDSLTPKMLTKLSPYEVQALRFALKSRGIKTVGDFAKLPESEISTLPIRSPNVETARDVLCEYAKIPRPSSKKWCDNAFWKASPLVLVEQEFSVESANSDSLKSLNEGVNCKQNSSNQNANTSLSQYIESSKLSAEFKGRNASGSPEMVEVDDSLGCVKVDERVSVSPQKSIIDVKDTVKSLVVKTCQDELKDSCCNLISGENSNAKVKEEVEGPEDADNSCIAELPIETQSQQKSSTLGEIQTDRHGPNLNPSLPEVFEKFKDACIVLKQYKQEVVQSGVEKSKIRNTLCKVIQLCTEHLLDLQD</sequence>
<dbReference type="WBParaSite" id="SMUV_0000849101-mRNA-1">
    <property type="protein sequence ID" value="SMUV_0000849101-mRNA-1"/>
    <property type="gene ID" value="SMUV_0000849101"/>
</dbReference>
<evidence type="ECO:0000313" key="3">
    <source>
        <dbReference type="WBParaSite" id="SMUV_0000849101-mRNA-1"/>
    </source>
</evidence>
<feature type="compositionally biased region" description="Basic residues" evidence="1">
    <location>
        <begin position="177"/>
        <end position="191"/>
    </location>
</feature>
<dbReference type="Proteomes" id="UP000046393">
    <property type="component" value="Unplaced"/>
</dbReference>
<evidence type="ECO:0000256" key="1">
    <source>
        <dbReference type="SAM" id="MobiDB-lite"/>
    </source>
</evidence>
<dbReference type="AlphaFoldDB" id="A0A0N5AUF6"/>
<name>A0A0N5AUF6_9BILA</name>